<dbReference type="Proteomes" id="UP000036403">
    <property type="component" value="Unassembled WGS sequence"/>
</dbReference>
<sequence length="433" mass="49159">MSVQIFLDYIPLIIKELPNSPKCAADIADLVKFVDNMKIMTLREELTALMKRCAAKKDTFIAEAIADLPDVQKLAVQECIAAAKKRKQGRRYTCDWVYECLLMRIKSPSLYESIRRKDILPLPSQSTLAKYIRSFDIGFGFKKNLFETLRSKVACMSMQQRRGALLLDEMKLSEGLSFNRKDINIIGFTDLGNHTPSTQKNELGNHGLVFMFQPFQGKWVQTLGAFLSRGCASGEILHKLIIECIILLEDVGLYIDVLTTDGASWNRTMWKKFGLEKDMCSCHNPTNDNRRLWIASDFPHLIKCVRNRIVQQQNITTPDGEIKTLHWDAVIAMDDPKTHTLKVCPKLSSAHVHPKSYQKMNVALAFQLFSSSAANGMQIYKNDHPWLKDCDSTIIFVERMNALIDIMNSRTPLTALKDGTNQKQIHINAAKDA</sequence>
<dbReference type="Pfam" id="PF21788">
    <property type="entry name" value="TNP-like_GBD"/>
    <property type="match status" value="1"/>
</dbReference>
<organism evidence="3 4">
    <name type="scientific">Lasius niger</name>
    <name type="common">Black garden ant</name>
    <dbReference type="NCBI Taxonomy" id="67767"/>
    <lineage>
        <taxon>Eukaryota</taxon>
        <taxon>Metazoa</taxon>
        <taxon>Ecdysozoa</taxon>
        <taxon>Arthropoda</taxon>
        <taxon>Hexapoda</taxon>
        <taxon>Insecta</taxon>
        <taxon>Pterygota</taxon>
        <taxon>Neoptera</taxon>
        <taxon>Endopterygota</taxon>
        <taxon>Hymenoptera</taxon>
        <taxon>Apocrita</taxon>
        <taxon>Aculeata</taxon>
        <taxon>Formicoidea</taxon>
        <taxon>Formicidae</taxon>
        <taxon>Formicinae</taxon>
        <taxon>Lasius</taxon>
        <taxon>Lasius</taxon>
    </lineage>
</organism>
<name>A0A0J7KD85_LASNI</name>
<dbReference type="AlphaFoldDB" id="A0A0J7KD85"/>
<evidence type="ECO:0000259" key="2">
    <source>
        <dbReference type="Pfam" id="PF21788"/>
    </source>
</evidence>
<dbReference type="PaxDb" id="67767-A0A0J7KD85"/>
<feature type="domain" description="Transposable element P transposase-like RNase H" evidence="1">
    <location>
        <begin position="139"/>
        <end position="274"/>
    </location>
</feature>
<gene>
    <name evidence="3" type="ORF">RF55_12226</name>
</gene>
<evidence type="ECO:0000313" key="3">
    <source>
        <dbReference type="EMBL" id="KMQ88312.1"/>
    </source>
</evidence>
<feature type="domain" description="Transposable element P transposase-like GTP-binding insertion" evidence="2">
    <location>
        <begin position="300"/>
        <end position="414"/>
    </location>
</feature>
<dbReference type="Pfam" id="PF21787">
    <property type="entry name" value="TNP-like_RNaseH_N"/>
    <property type="match status" value="1"/>
</dbReference>
<keyword evidence="4" id="KW-1185">Reference proteome</keyword>
<reference evidence="3 4" key="1">
    <citation type="submission" date="2015-04" db="EMBL/GenBank/DDBJ databases">
        <title>Lasius niger genome sequencing.</title>
        <authorList>
            <person name="Konorov E.A."/>
            <person name="Nikitin M.A."/>
            <person name="Kirill M.V."/>
            <person name="Chang P."/>
        </authorList>
    </citation>
    <scope>NUCLEOTIDE SEQUENCE [LARGE SCALE GENOMIC DNA]</scope>
    <source>
        <tissue evidence="3">Whole</tissue>
    </source>
</reference>
<accession>A0A0J7KD85</accession>
<dbReference type="EMBL" id="LBMM01009200">
    <property type="protein sequence ID" value="KMQ88312.1"/>
    <property type="molecule type" value="Genomic_DNA"/>
</dbReference>
<evidence type="ECO:0000259" key="1">
    <source>
        <dbReference type="Pfam" id="PF21787"/>
    </source>
</evidence>
<protein>
    <submittedName>
        <fullName evidence="3">Reversion-inducing cysteine-rich protein</fullName>
    </submittedName>
</protein>
<evidence type="ECO:0000313" key="4">
    <source>
        <dbReference type="Proteomes" id="UP000036403"/>
    </source>
</evidence>
<dbReference type="InterPro" id="IPR048366">
    <property type="entry name" value="TNP-like_GBD"/>
</dbReference>
<comment type="caution">
    <text evidence="3">The sequence shown here is derived from an EMBL/GenBank/DDBJ whole genome shotgun (WGS) entry which is preliminary data.</text>
</comment>
<dbReference type="STRING" id="67767.A0A0J7KD85"/>
<proteinExistence type="predicted"/>
<dbReference type="InterPro" id="IPR048365">
    <property type="entry name" value="TNP-like_RNaseH_N"/>
</dbReference>
<dbReference type="OrthoDB" id="7695767at2759"/>